<reference evidence="3 4" key="1">
    <citation type="journal article" date="2019" name="Int. J. Syst. Evol. Microbiol.">
        <title>The Global Catalogue of Microorganisms (GCM) 10K type strain sequencing project: providing services to taxonomists for standard genome sequencing and annotation.</title>
        <authorList>
            <consortium name="The Broad Institute Genomics Platform"/>
            <consortium name="The Broad Institute Genome Sequencing Center for Infectious Disease"/>
            <person name="Wu L."/>
            <person name="Ma J."/>
        </authorList>
    </citation>
    <scope>NUCLEOTIDE SEQUENCE [LARGE SCALE GENOMIC DNA]</scope>
    <source>
        <strain evidence="3 4">PSR21</strain>
    </source>
</reference>
<keyword evidence="1" id="KW-1133">Transmembrane helix</keyword>
<keyword evidence="1" id="KW-0812">Transmembrane</keyword>
<evidence type="ECO:0000313" key="3">
    <source>
        <dbReference type="EMBL" id="MFC7317257.1"/>
    </source>
</evidence>
<feature type="domain" description="DUF7981" evidence="2">
    <location>
        <begin position="1"/>
        <end position="64"/>
    </location>
</feature>
<keyword evidence="1" id="KW-0472">Membrane</keyword>
<dbReference type="AlphaFoldDB" id="A0ABD6AA96"/>
<dbReference type="Proteomes" id="UP001596547">
    <property type="component" value="Unassembled WGS sequence"/>
</dbReference>
<protein>
    <recommendedName>
        <fullName evidence="2">DUF7981 domain-containing protein</fullName>
    </recommendedName>
</protein>
<gene>
    <name evidence="3" type="ORF">ACFQPE_10695</name>
</gene>
<sequence>MRPRLRSSLLWGLVGAMAFVVLVQGYDLAVARLPVGLPARLALAAVVGAVVASAAYATEHRLHRRT</sequence>
<feature type="transmembrane region" description="Helical" evidence="1">
    <location>
        <begin position="41"/>
        <end position="58"/>
    </location>
</feature>
<keyword evidence="4" id="KW-1185">Reference proteome</keyword>
<evidence type="ECO:0000313" key="4">
    <source>
        <dbReference type="Proteomes" id="UP001596547"/>
    </source>
</evidence>
<organism evidence="3 4">
    <name type="scientific">Halomarina halobia</name>
    <dbReference type="NCBI Taxonomy" id="3033386"/>
    <lineage>
        <taxon>Archaea</taxon>
        <taxon>Methanobacteriati</taxon>
        <taxon>Methanobacteriota</taxon>
        <taxon>Stenosarchaea group</taxon>
        <taxon>Halobacteria</taxon>
        <taxon>Halobacteriales</taxon>
        <taxon>Natronomonadaceae</taxon>
        <taxon>Halomarina</taxon>
    </lineage>
</organism>
<dbReference type="EMBL" id="JBHTBF010000002">
    <property type="protein sequence ID" value="MFC7317257.1"/>
    <property type="molecule type" value="Genomic_DNA"/>
</dbReference>
<dbReference type="RefSeq" id="WP_276303492.1">
    <property type="nucleotide sequence ID" value="NZ_CP119992.1"/>
</dbReference>
<dbReference type="InterPro" id="IPR058287">
    <property type="entry name" value="DUF7981"/>
</dbReference>
<dbReference type="GeneID" id="79316084"/>
<proteinExistence type="predicted"/>
<comment type="caution">
    <text evidence="3">The sequence shown here is derived from an EMBL/GenBank/DDBJ whole genome shotgun (WGS) entry which is preliminary data.</text>
</comment>
<dbReference type="Pfam" id="PF25938">
    <property type="entry name" value="DUF7981"/>
    <property type="match status" value="1"/>
</dbReference>
<evidence type="ECO:0000256" key="1">
    <source>
        <dbReference type="SAM" id="Phobius"/>
    </source>
</evidence>
<evidence type="ECO:0000259" key="2">
    <source>
        <dbReference type="Pfam" id="PF25938"/>
    </source>
</evidence>
<accession>A0ABD6AA96</accession>
<name>A0ABD6AA96_9EURY</name>